<protein>
    <submittedName>
        <fullName evidence="2">Uncharacterized protein</fullName>
    </submittedName>
</protein>
<proteinExistence type="predicted"/>
<organism evidence="2 3">
    <name type="scientific">Amycolatopsis sulphurea</name>
    <dbReference type="NCBI Taxonomy" id="76022"/>
    <lineage>
        <taxon>Bacteria</taxon>
        <taxon>Bacillati</taxon>
        <taxon>Actinomycetota</taxon>
        <taxon>Actinomycetes</taxon>
        <taxon>Pseudonocardiales</taxon>
        <taxon>Pseudonocardiaceae</taxon>
        <taxon>Amycolatopsis</taxon>
    </lineage>
</organism>
<gene>
    <name evidence="2" type="ORF">ATK36_1249</name>
    <name evidence="1" type="ORF">ATK36_6349</name>
</gene>
<dbReference type="EMBL" id="PDJK01000001">
    <property type="protein sequence ID" value="PFG57653.1"/>
    <property type="molecule type" value="Genomic_DNA"/>
</dbReference>
<comment type="caution">
    <text evidence="2">The sequence shown here is derived from an EMBL/GenBank/DDBJ whole genome shotgun (WGS) entry which is preliminary data.</text>
</comment>
<accession>A0A2A9G3C0</accession>
<evidence type="ECO:0000313" key="3">
    <source>
        <dbReference type="Proteomes" id="UP000243542"/>
    </source>
</evidence>
<keyword evidence="3" id="KW-1185">Reference proteome</keyword>
<evidence type="ECO:0000313" key="2">
    <source>
        <dbReference type="EMBL" id="PFG57653.1"/>
    </source>
</evidence>
<dbReference type="Proteomes" id="UP000243542">
    <property type="component" value="Unassembled WGS sequence"/>
</dbReference>
<dbReference type="EMBL" id="PDJK01000002">
    <property type="protein sequence ID" value="PFG51076.1"/>
    <property type="molecule type" value="Genomic_DNA"/>
</dbReference>
<dbReference type="AlphaFoldDB" id="A0A2A9G3C0"/>
<reference evidence="2 3" key="1">
    <citation type="submission" date="2017-10" db="EMBL/GenBank/DDBJ databases">
        <title>Sequencing the genomes of 1000 actinobacteria strains.</title>
        <authorList>
            <person name="Klenk H.-P."/>
        </authorList>
    </citation>
    <scope>NUCLEOTIDE SEQUENCE [LARGE SCALE GENOMIC DNA]</scope>
    <source>
        <strain evidence="2 3">DSM 46092</strain>
    </source>
</reference>
<name>A0A2A9G3C0_9PSEU</name>
<evidence type="ECO:0000313" key="1">
    <source>
        <dbReference type="EMBL" id="PFG51076.1"/>
    </source>
</evidence>
<sequence>MSAPASVPDTARLTAVAARYVRDTPAPDPASISLYPGLRRIDIQPSVPSWDRVAVLDSLLIWTHQLTGITGDWWHTPGGDLHITLTGRGPCGVTVRVYDAFPYRTVRQHVALTEGASESVTPGELYRLALELRKGHLA</sequence>
<dbReference type="RefSeq" id="WP_098510198.1">
    <property type="nucleotide sequence ID" value="NZ_JBIAKZ010000064.1"/>
</dbReference>